<name>A0ABW7UXC9_9ACTN</name>
<dbReference type="Proteomes" id="UP001611548">
    <property type="component" value="Unassembled WGS sequence"/>
</dbReference>
<evidence type="ECO:0000313" key="1">
    <source>
        <dbReference type="EMBL" id="MFI1967237.1"/>
    </source>
</evidence>
<proteinExistence type="predicted"/>
<gene>
    <name evidence="1" type="ORF">ACH429_24485</name>
</gene>
<dbReference type="EMBL" id="JBIRWE010000015">
    <property type="protein sequence ID" value="MFI1967237.1"/>
    <property type="molecule type" value="Genomic_DNA"/>
</dbReference>
<comment type="caution">
    <text evidence="1">The sequence shown here is derived from an EMBL/GenBank/DDBJ whole genome shotgun (WGS) entry which is preliminary data.</text>
</comment>
<accession>A0ABW7UXC9</accession>
<keyword evidence="2" id="KW-1185">Reference proteome</keyword>
<protein>
    <submittedName>
        <fullName evidence="1">Uncharacterized protein</fullName>
    </submittedName>
</protein>
<sequence length="63" mass="6756">MSDTLLPDIQADLLCCCASLTSGAPGCFGNWVTVFNRGSLPKNARYFPTVPISLTIFFAQADV</sequence>
<dbReference type="RefSeq" id="WP_157859313.1">
    <property type="nucleotide sequence ID" value="NZ_JBIRWE010000015.1"/>
</dbReference>
<evidence type="ECO:0000313" key="2">
    <source>
        <dbReference type="Proteomes" id="UP001611548"/>
    </source>
</evidence>
<reference evidence="1 2" key="1">
    <citation type="submission" date="2024-10" db="EMBL/GenBank/DDBJ databases">
        <title>The Natural Products Discovery Center: Release of the First 8490 Sequenced Strains for Exploring Actinobacteria Biosynthetic Diversity.</title>
        <authorList>
            <person name="Kalkreuter E."/>
            <person name="Kautsar S.A."/>
            <person name="Yang D."/>
            <person name="Bader C.D."/>
            <person name="Teijaro C.N."/>
            <person name="Fluegel L."/>
            <person name="Davis C.M."/>
            <person name="Simpson J.R."/>
            <person name="Lauterbach L."/>
            <person name="Steele A.D."/>
            <person name="Gui C."/>
            <person name="Meng S."/>
            <person name="Li G."/>
            <person name="Viehrig K."/>
            <person name="Ye F."/>
            <person name="Su P."/>
            <person name="Kiefer A.F."/>
            <person name="Nichols A."/>
            <person name="Cepeda A.J."/>
            <person name="Yan W."/>
            <person name="Fan B."/>
            <person name="Jiang Y."/>
            <person name="Adhikari A."/>
            <person name="Zheng C.-J."/>
            <person name="Schuster L."/>
            <person name="Cowan T.M."/>
            <person name="Smanski M.J."/>
            <person name="Chevrette M.G."/>
            <person name="De Carvalho L.P.S."/>
            <person name="Shen B."/>
        </authorList>
    </citation>
    <scope>NUCLEOTIDE SEQUENCE [LARGE SCALE GENOMIC DNA]</scope>
    <source>
        <strain evidence="1 2">NPDC020327</strain>
    </source>
</reference>
<organism evidence="1 2">
    <name type="scientific">Streptomyces pathocidini</name>
    <dbReference type="NCBI Taxonomy" id="1650571"/>
    <lineage>
        <taxon>Bacteria</taxon>
        <taxon>Bacillati</taxon>
        <taxon>Actinomycetota</taxon>
        <taxon>Actinomycetes</taxon>
        <taxon>Kitasatosporales</taxon>
        <taxon>Streptomycetaceae</taxon>
        <taxon>Streptomyces</taxon>
    </lineage>
</organism>